<keyword evidence="3" id="KW-0564">Palmitate</keyword>
<dbReference type="PANTHER" id="PTHR35535">
    <property type="entry name" value="HEAT SHOCK PROTEIN HSLJ"/>
    <property type="match status" value="1"/>
</dbReference>
<dbReference type="InterPro" id="IPR053147">
    <property type="entry name" value="Hsp_HslJ-like"/>
</dbReference>
<dbReference type="Gene3D" id="2.40.128.200">
    <property type="match status" value="1"/>
</dbReference>
<dbReference type="InterPro" id="IPR005184">
    <property type="entry name" value="DUF306_Meta_HslJ"/>
</dbReference>
<proteinExistence type="predicted"/>
<dbReference type="Pfam" id="PF09619">
    <property type="entry name" value="YscW"/>
    <property type="match status" value="1"/>
</dbReference>
<comment type="caution">
    <text evidence="8">The sequence shown here is derived from an EMBL/GenBank/DDBJ whole genome shotgun (WGS) entry which is preliminary data.</text>
</comment>
<evidence type="ECO:0000256" key="5">
    <source>
        <dbReference type="SAM" id="SignalP"/>
    </source>
</evidence>
<keyword evidence="4" id="KW-0449">Lipoprotein</keyword>
<protein>
    <recommendedName>
        <fullName evidence="10">DUF306 domain-containing protein</fullName>
    </recommendedName>
</protein>
<evidence type="ECO:0008006" key="10">
    <source>
        <dbReference type="Google" id="ProtNLM"/>
    </source>
</evidence>
<evidence type="ECO:0000313" key="9">
    <source>
        <dbReference type="Proteomes" id="UP000006755"/>
    </source>
</evidence>
<evidence type="ECO:0000256" key="4">
    <source>
        <dbReference type="ARBA" id="ARBA00023288"/>
    </source>
</evidence>
<feature type="chain" id="PRO_5003861748" description="DUF306 domain-containing protein" evidence="5">
    <location>
        <begin position="20"/>
        <end position="327"/>
    </location>
</feature>
<dbReference type="Pfam" id="PF03724">
    <property type="entry name" value="META"/>
    <property type="match status" value="1"/>
</dbReference>
<evidence type="ECO:0000259" key="6">
    <source>
        <dbReference type="Pfam" id="PF03724"/>
    </source>
</evidence>
<evidence type="ECO:0000256" key="1">
    <source>
        <dbReference type="ARBA" id="ARBA00022729"/>
    </source>
</evidence>
<dbReference type="eggNOG" id="COG3126">
    <property type="taxonomic scope" value="Bacteria"/>
</dbReference>
<evidence type="ECO:0000256" key="3">
    <source>
        <dbReference type="ARBA" id="ARBA00023139"/>
    </source>
</evidence>
<feature type="domain" description="DUF306" evidence="6">
    <location>
        <begin position="222"/>
        <end position="325"/>
    </location>
</feature>
<evidence type="ECO:0000259" key="7">
    <source>
        <dbReference type="Pfam" id="PF09864"/>
    </source>
</evidence>
<dbReference type="PANTHER" id="PTHR35535:SF1">
    <property type="entry name" value="HEAT SHOCK PROTEIN HSLJ"/>
    <property type="match status" value="1"/>
</dbReference>
<keyword evidence="9" id="KW-1185">Reference proteome</keyword>
<keyword evidence="1 5" id="KW-0732">Signal</keyword>
<organism evidence="8 9">
    <name type="scientific">Gallaecimonas xiamenensis 3-C-1</name>
    <dbReference type="NCBI Taxonomy" id="745411"/>
    <lineage>
        <taxon>Bacteria</taxon>
        <taxon>Pseudomonadati</taxon>
        <taxon>Pseudomonadota</taxon>
        <taxon>Gammaproteobacteria</taxon>
        <taxon>Enterobacterales</taxon>
        <taxon>Gallaecimonadaceae</taxon>
        <taxon>Gallaecimonas</taxon>
    </lineage>
</organism>
<evidence type="ECO:0000256" key="2">
    <source>
        <dbReference type="ARBA" id="ARBA00023136"/>
    </source>
</evidence>
<accession>K2J6N1</accession>
<dbReference type="SUPFAM" id="SSF141488">
    <property type="entry name" value="YdhA-like"/>
    <property type="match status" value="1"/>
</dbReference>
<gene>
    <name evidence="8" type="ORF">B3C1_13678</name>
</gene>
<dbReference type="eggNOG" id="COG3187">
    <property type="taxonomic scope" value="Bacteria"/>
</dbReference>
<evidence type="ECO:0000313" key="8">
    <source>
        <dbReference type="EMBL" id="EKE70592.1"/>
    </source>
</evidence>
<dbReference type="AlphaFoldDB" id="K2J6N1"/>
<keyword evidence="2" id="KW-0472">Membrane</keyword>
<dbReference type="InterPro" id="IPR018660">
    <property type="entry name" value="MliC"/>
</dbReference>
<dbReference type="PROSITE" id="PS51257">
    <property type="entry name" value="PROKAR_LIPOPROTEIN"/>
    <property type="match status" value="1"/>
</dbReference>
<dbReference type="STRING" id="745411.B3C1_13678"/>
<feature type="domain" description="C-type lysozyme inhibitor" evidence="7">
    <location>
        <begin position="146"/>
        <end position="206"/>
    </location>
</feature>
<dbReference type="EMBL" id="AMRI01000020">
    <property type="protein sequence ID" value="EKE70592.1"/>
    <property type="molecule type" value="Genomic_DNA"/>
</dbReference>
<dbReference type="RefSeq" id="WP_008485535.1">
    <property type="nucleotide sequence ID" value="NZ_AMRI01000020.1"/>
</dbReference>
<dbReference type="InterPro" id="IPR036328">
    <property type="entry name" value="MliC_sf"/>
</dbReference>
<reference evidence="8 9" key="1">
    <citation type="journal article" date="2012" name="J. Bacteriol.">
        <title>Genome Sequence of Gallaecimonas xiamenensis Type Strain 3-C-1.</title>
        <authorList>
            <person name="Lai Q."/>
            <person name="Wang L."/>
            <person name="Wang W."/>
            <person name="Shao Z."/>
        </authorList>
    </citation>
    <scope>NUCLEOTIDE SEQUENCE [LARGE SCALE GENOMIC DNA]</scope>
    <source>
        <strain evidence="8 9">3-C-1</strain>
    </source>
</reference>
<dbReference type="InterPro" id="IPR039366">
    <property type="entry name" value="Pilotin"/>
</dbReference>
<name>K2J6N1_9GAMM</name>
<dbReference type="InterPro" id="IPR038670">
    <property type="entry name" value="HslJ-like_sf"/>
</dbReference>
<dbReference type="Gene3D" id="2.40.128.270">
    <property type="match status" value="1"/>
</dbReference>
<dbReference type="Proteomes" id="UP000006755">
    <property type="component" value="Unassembled WGS sequence"/>
</dbReference>
<feature type="signal peptide" evidence="5">
    <location>
        <begin position="1"/>
        <end position="19"/>
    </location>
</feature>
<dbReference type="Pfam" id="PF09864">
    <property type="entry name" value="MliC"/>
    <property type="match status" value="1"/>
</dbReference>
<sequence>MPLYKSLPLLGLASALALAGCASEPQAPQSTLDSAQPVELQGELNYLARIALPPQAYAVVEVRDNTGKLVKESRWKLNGKQVPLPFSLTLPAGSQAPYDLQGAIFVNGRPAWVSEPDTIKPMDNAVALGQVELKAAPPGAFASRLQCGSTEVRVNFTPSQMLMYLDGNRYVMAQTRAASGARYEAVDQPGTVLWNKGHDNWVTVKGQALPDCQSQGSDLLALTGKEWRVEDINGKGILDGSHVSLNFGDDGRVTGSASCNNFFGSYQFSAGKLELGGLASTQKACVPALMDQEYHFLQTLQQASHFDFTAQGALVLSSSEGGTILAR</sequence>